<accession>A0A401FVT2</accession>
<organism evidence="1 2">
    <name type="scientific">Desulfonema ishimotonii</name>
    <dbReference type="NCBI Taxonomy" id="45657"/>
    <lineage>
        <taxon>Bacteria</taxon>
        <taxon>Pseudomonadati</taxon>
        <taxon>Thermodesulfobacteriota</taxon>
        <taxon>Desulfobacteria</taxon>
        <taxon>Desulfobacterales</taxon>
        <taxon>Desulfococcaceae</taxon>
        <taxon>Desulfonema</taxon>
    </lineage>
</organism>
<dbReference type="EMBL" id="BEXT01000001">
    <property type="protein sequence ID" value="GBC61092.1"/>
    <property type="molecule type" value="Genomic_DNA"/>
</dbReference>
<proteinExistence type="predicted"/>
<evidence type="ECO:0000313" key="2">
    <source>
        <dbReference type="Proteomes" id="UP000288096"/>
    </source>
</evidence>
<evidence type="ECO:0000313" key="1">
    <source>
        <dbReference type="EMBL" id="GBC61092.1"/>
    </source>
</evidence>
<reference evidence="2" key="2">
    <citation type="submission" date="2019-01" db="EMBL/GenBank/DDBJ databases">
        <title>Genome sequence of Desulfonema ishimotonii strain Tokyo 01.</title>
        <authorList>
            <person name="Fukui M."/>
        </authorList>
    </citation>
    <scope>NUCLEOTIDE SEQUENCE [LARGE SCALE GENOMIC DNA]</scope>
    <source>
        <strain evidence="2">Tokyo 01</strain>
    </source>
</reference>
<protein>
    <submittedName>
        <fullName evidence="1">Zinc ribbon domain-containing protein</fullName>
    </submittedName>
</protein>
<name>A0A401FVT2_9BACT</name>
<dbReference type="OrthoDB" id="598068at2"/>
<dbReference type="AlphaFoldDB" id="A0A401FVT2"/>
<dbReference type="Proteomes" id="UP000288096">
    <property type="component" value="Unassembled WGS sequence"/>
</dbReference>
<sequence length="226" mass="25600">MAIETKEQYFERMMEQEKPKCPHCGEEMSIWEVPPVSFSDGLGWGAPYLFVCFNDDCSLYKEGWAEVEANFGHRASYRCMCYLGTEEKFECMPVFSPQGATGQVIDDQAVLQQEMLKENIKKGFSILADCYVNRDGVTILRLLLDSAEPARVRLKAAEMIGDIGSLEAIDPIRNAKFGSEPIQDQVNKSIKKIHERHFTRECPFCAEIIKKQAKICKHCGKEVAGE</sequence>
<reference evidence="2" key="1">
    <citation type="submission" date="2017-11" db="EMBL/GenBank/DDBJ databases">
        <authorList>
            <person name="Watanabe M."/>
            <person name="Kojima H."/>
        </authorList>
    </citation>
    <scope>NUCLEOTIDE SEQUENCE [LARGE SCALE GENOMIC DNA]</scope>
    <source>
        <strain evidence="2">Tokyo 01</strain>
    </source>
</reference>
<keyword evidence="2" id="KW-1185">Reference proteome</keyword>
<dbReference type="RefSeq" id="WP_124328422.1">
    <property type="nucleotide sequence ID" value="NZ_BEXT01000001.1"/>
</dbReference>
<comment type="caution">
    <text evidence="1">The sequence shown here is derived from an EMBL/GenBank/DDBJ whole genome shotgun (WGS) entry which is preliminary data.</text>
</comment>
<gene>
    <name evidence="1" type="ORF">DENIS_2052</name>
</gene>